<dbReference type="AlphaFoldDB" id="A0A9N7VX13"/>
<proteinExistence type="predicted"/>
<evidence type="ECO:0000256" key="1">
    <source>
        <dbReference type="SAM" id="MobiDB-lite"/>
    </source>
</evidence>
<accession>A0A9N7VX13</accession>
<evidence type="ECO:0000313" key="2">
    <source>
        <dbReference type="EMBL" id="CAB1458733.1"/>
    </source>
</evidence>
<sequence>MEDEKERERGEARRLKGHSTLQVSVTEKIKLGRGGKLYFPETFLLLPISLAKFVFVDENLSSSRSLSAPRPPPPLSLLPHLYSPVPDCAEPPGYDRPRRATKNHSAANERNIKHLQSDMDSGSQRFYTMGEFTSPSCRS</sequence>
<dbReference type="Proteomes" id="UP001153269">
    <property type="component" value="Unassembled WGS sequence"/>
</dbReference>
<protein>
    <submittedName>
        <fullName evidence="2">Uncharacterized protein</fullName>
    </submittedName>
</protein>
<name>A0A9N7VX13_PLEPL</name>
<evidence type="ECO:0000313" key="3">
    <source>
        <dbReference type="Proteomes" id="UP001153269"/>
    </source>
</evidence>
<comment type="caution">
    <text evidence="2">The sequence shown here is derived from an EMBL/GenBank/DDBJ whole genome shotgun (WGS) entry which is preliminary data.</text>
</comment>
<reference evidence="2" key="1">
    <citation type="submission" date="2020-03" db="EMBL/GenBank/DDBJ databases">
        <authorList>
            <person name="Weist P."/>
        </authorList>
    </citation>
    <scope>NUCLEOTIDE SEQUENCE</scope>
</reference>
<gene>
    <name evidence="2" type="ORF">PLEPLA_LOCUS46564</name>
</gene>
<organism evidence="2 3">
    <name type="scientific">Pleuronectes platessa</name>
    <name type="common">European plaice</name>
    <dbReference type="NCBI Taxonomy" id="8262"/>
    <lineage>
        <taxon>Eukaryota</taxon>
        <taxon>Metazoa</taxon>
        <taxon>Chordata</taxon>
        <taxon>Craniata</taxon>
        <taxon>Vertebrata</taxon>
        <taxon>Euteleostomi</taxon>
        <taxon>Actinopterygii</taxon>
        <taxon>Neopterygii</taxon>
        <taxon>Teleostei</taxon>
        <taxon>Neoteleostei</taxon>
        <taxon>Acanthomorphata</taxon>
        <taxon>Carangaria</taxon>
        <taxon>Pleuronectiformes</taxon>
        <taxon>Pleuronectoidei</taxon>
        <taxon>Pleuronectidae</taxon>
        <taxon>Pleuronectes</taxon>
    </lineage>
</organism>
<dbReference type="EMBL" id="CADEAL010004401">
    <property type="protein sequence ID" value="CAB1458733.1"/>
    <property type="molecule type" value="Genomic_DNA"/>
</dbReference>
<feature type="region of interest" description="Disordered" evidence="1">
    <location>
        <begin position="90"/>
        <end position="111"/>
    </location>
</feature>
<keyword evidence="3" id="KW-1185">Reference proteome</keyword>